<dbReference type="Proteomes" id="UP000275267">
    <property type="component" value="Unassembled WGS sequence"/>
</dbReference>
<protein>
    <submittedName>
        <fullName evidence="2">Uncharacterized protein</fullName>
    </submittedName>
</protein>
<organism evidence="2 3">
    <name type="scientific">Panicum miliaceum</name>
    <name type="common">Proso millet</name>
    <name type="synonym">Broomcorn millet</name>
    <dbReference type="NCBI Taxonomy" id="4540"/>
    <lineage>
        <taxon>Eukaryota</taxon>
        <taxon>Viridiplantae</taxon>
        <taxon>Streptophyta</taxon>
        <taxon>Embryophyta</taxon>
        <taxon>Tracheophyta</taxon>
        <taxon>Spermatophyta</taxon>
        <taxon>Magnoliopsida</taxon>
        <taxon>Liliopsida</taxon>
        <taxon>Poales</taxon>
        <taxon>Poaceae</taxon>
        <taxon>PACMAD clade</taxon>
        <taxon>Panicoideae</taxon>
        <taxon>Panicodae</taxon>
        <taxon>Paniceae</taxon>
        <taxon>Panicinae</taxon>
        <taxon>Panicum</taxon>
        <taxon>Panicum sect. Panicum</taxon>
    </lineage>
</organism>
<gene>
    <name evidence="2" type="ORF">C2845_PM02G43510</name>
</gene>
<accession>A0A3L6SCY0</accession>
<comment type="caution">
    <text evidence="2">The sequence shown here is derived from an EMBL/GenBank/DDBJ whole genome shotgun (WGS) entry which is preliminary data.</text>
</comment>
<dbReference type="AlphaFoldDB" id="A0A3L6SCY0"/>
<evidence type="ECO:0000313" key="2">
    <source>
        <dbReference type="EMBL" id="RLN17992.1"/>
    </source>
</evidence>
<proteinExistence type="predicted"/>
<evidence type="ECO:0000256" key="1">
    <source>
        <dbReference type="SAM" id="MobiDB-lite"/>
    </source>
</evidence>
<evidence type="ECO:0000313" key="3">
    <source>
        <dbReference type="Proteomes" id="UP000275267"/>
    </source>
</evidence>
<feature type="compositionally biased region" description="Basic and acidic residues" evidence="1">
    <location>
        <begin position="80"/>
        <end position="95"/>
    </location>
</feature>
<reference evidence="3" key="1">
    <citation type="journal article" date="2019" name="Nat. Commun.">
        <title>The genome of broomcorn millet.</title>
        <authorList>
            <person name="Zou C."/>
            <person name="Miki D."/>
            <person name="Li D."/>
            <person name="Tang Q."/>
            <person name="Xiao L."/>
            <person name="Rajput S."/>
            <person name="Deng P."/>
            <person name="Jia W."/>
            <person name="Huang R."/>
            <person name="Zhang M."/>
            <person name="Sun Y."/>
            <person name="Hu J."/>
            <person name="Fu X."/>
            <person name="Schnable P.S."/>
            <person name="Li F."/>
            <person name="Zhang H."/>
            <person name="Feng B."/>
            <person name="Zhu X."/>
            <person name="Liu R."/>
            <person name="Schnable J.C."/>
            <person name="Zhu J.-K."/>
            <person name="Zhang H."/>
        </authorList>
    </citation>
    <scope>NUCLEOTIDE SEQUENCE [LARGE SCALE GENOMIC DNA]</scope>
</reference>
<dbReference type="EMBL" id="PQIB02000005">
    <property type="protein sequence ID" value="RLN17992.1"/>
    <property type="molecule type" value="Genomic_DNA"/>
</dbReference>
<keyword evidence="3" id="KW-1185">Reference proteome</keyword>
<feature type="region of interest" description="Disordered" evidence="1">
    <location>
        <begin position="1"/>
        <end position="107"/>
    </location>
</feature>
<name>A0A3L6SCY0_PANMI</name>
<sequence>MSRSGPSVLAPIPSPAGEATQRDKPPICSVIEDEAAPEGQPPRLAHRRRTKDPDEPIAMGKPKLHLDLKPKLPSSPAPKRSPEKERKRRNPKIEESVPVGFLRGRAD</sequence>